<evidence type="ECO:0000313" key="4">
    <source>
        <dbReference type="Proteomes" id="UP001501710"/>
    </source>
</evidence>
<feature type="domain" description="ATP-grasp" evidence="2">
    <location>
        <begin position="121"/>
        <end position="310"/>
    </location>
</feature>
<sequence length="321" mass="35558">MSGVITWIYEAETVDPGEIEEFEQSIVERYARLSRPRNLDFRLIRASELIALCTDRPVLRYRGDDLLADPQCFIVEDMGTDPHSSHAAQAVYRTIHASDSVLLNRSMSGPDYLERDKLAFAQVASTLDVPVLPTIAVPYGKYARRALDEVTNEFGAGPYIIKPREMTSGIGVLRVNSRQELGAAIDIASQTSAGYIVQPYLPHAGDMRVYVADGKVVASLTRRPGQGSYLASISQGGSIETNEDHFLVADHCMRIAQNLDAEWMCVDWLMTDEGPVLNEWCTANGGFTMVPEPQRTIVADAFFGWIKTKLDAALAEPSQRR</sequence>
<dbReference type="Gene3D" id="3.30.1490.20">
    <property type="entry name" value="ATP-grasp fold, A domain"/>
    <property type="match status" value="1"/>
</dbReference>
<evidence type="ECO:0000313" key="3">
    <source>
        <dbReference type="EMBL" id="GAA4239883.1"/>
    </source>
</evidence>
<dbReference type="Proteomes" id="UP001501710">
    <property type="component" value="Unassembled WGS sequence"/>
</dbReference>
<reference evidence="4" key="1">
    <citation type="journal article" date="2019" name="Int. J. Syst. Evol. Microbiol.">
        <title>The Global Catalogue of Microorganisms (GCM) 10K type strain sequencing project: providing services to taxonomists for standard genome sequencing and annotation.</title>
        <authorList>
            <consortium name="The Broad Institute Genomics Platform"/>
            <consortium name="The Broad Institute Genome Sequencing Center for Infectious Disease"/>
            <person name="Wu L."/>
            <person name="Ma J."/>
        </authorList>
    </citation>
    <scope>NUCLEOTIDE SEQUENCE [LARGE SCALE GENOMIC DNA]</scope>
    <source>
        <strain evidence="4">JCM 17440</strain>
    </source>
</reference>
<name>A0ABP8CIU6_9ACTN</name>
<keyword evidence="1" id="KW-0547">Nucleotide-binding</keyword>
<dbReference type="SUPFAM" id="SSF56059">
    <property type="entry name" value="Glutathione synthetase ATP-binding domain-like"/>
    <property type="match status" value="1"/>
</dbReference>
<dbReference type="EMBL" id="BAABAS010000021">
    <property type="protein sequence ID" value="GAA4239883.1"/>
    <property type="molecule type" value="Genomic_DNA"/>
</dbReference>
<keyword evidence="1" id="KW-0067">ATP-binding</keyword>
<proteinExistence type="predicted"/>
<dbReference type="PROSITE" id="PS50975">
    <property type="entry name" value="ATP_GRASP"/>
    <property type="match status" value="1"/>
</dbReference>
<keyword evidence="4" id="KW-1185">Reference proteome</keyword>
<dbReference type="InterPro" id="IPR013651">
    <property type="entry name" value="ATP-grasp_RimK-type"/>
</dbReference>
<dbReference type="PANTHER" id="PTHR21621">
    <property type="entry name" value="RIBOSOMAL PROTEIN S6 MODIFICATION PROTEIN"/>
    <property type="match status" value="1"/>
</dbReference>
<comment type="caution">
    <text evidence="3">The sequence shown here is derived from an EMBL/GenBank/DDBJ whole genome shotgun (WGS) entry which is preliminary data.</text>
</comment>
<dbReference type="InterPro" id="IPR011761">
    <property type="entry name" value="ATP-grasp"/>
</dbReference>
<accession>A0ABP8CIU6</accession>
<dbReference type="Gene3D" id="3.30.470.20">
    <property type="entry name" value="ATP-grasp fold, B domain"/>
    <property type="match status" value="1"/>
</dbReference>
<gene>
    <name evidence="3" type="ORF">GCM10022254_62430</name>
</gene>
<dbReference type="PANTHER" id="PTHR21621:SF0">
    <property type="entry name" value="BETA-CITRYLGLUTAMATE SYNTHASE B-RELATED"/>
    <property type="match status" value="1"/>
</dbReference>
<evidence type="ECO:0000259" key="2">
    <source>
        <dbReference type="PROSITE" id="PS50975"/>
    </source>
</evidence>
<dbReference type="InterPro" id="IPR013815">
    <property type="entry name" value="ATP_grasp_subdomain_1"/>
</dbReference>
<organism evidence="3 4">
    <name type="scientific">Actinomadura meridiana</name>
    <dbReference type="NCBI Taxonomy" id="559626"/>
    <lineage>
        <taxon>Bacteria</taxon>
        <taxon>Bacillati</taxon>
        <taxon>Actinomycetota</taxon>
        <taxon>Actinomycetes</taxon>
        <taxon>Streptosporangiales</taxon>
        <taxon>Thermomonosporaceae</taxon>
        <taxon>Actinomadura</taxon>
    </lineage>
</organism>
<evidence type="ECO:0000256" key="1">
    <source>
        <dbReference type="PROSITE-ProRule" id="PRU00409"/>
    </source>
</evidence>
<protein>
    <recommendedName>
        <fullName evidence="2">ATP-grasp domain-containing protein</fullName>
    </recommendedName>
</protein>
<dbReference type="RefSeq" id="WP_344904203.1">
    <property type="nucleotide sequence ID" value="NZ_BAABAS010000021.1"/>
</dbReference>
<dbReference type="Pfam" id="PF08443">
    <property type="entry name" value="RimK"/>
    <property type="match status" value="1"/>
</dbReference>